<accession>A0A7C9JS83</accession>
<dbReference type="InterPro" id="IPR000015">
    <property type="entry name" value="Fimb_usher"/>
</dbReference>
<evidence type="ECO:0000256" key="1">
    <source>
        <dbReference type="SAM" id="SignalP"/>
    </source>
</evidence>
<dbReference type="OrthoDB" id="8587at2"/>
<gene>
    <name evidence="3" type="ORF">GPL32_07565</name>
</gene>
<dbReference type="PROSITE" id="PS51257">
    <property type="entry name" value="PROKAR_LIPOPROTEIN"/>
    <property type="match status" value="1"/>
</dbReference>
<evidence type="ECO:0000259" key="2">
    <source>
        <dbReference type="Pfam" id="PF13953"/>
    </source>
</evidence>
<dbReference type="GO" id="GO:0009279">
    <property type="term" value="C:cell outer membrane"/>
    <property type="evidence" value="ECO:0007669"/>
    <property type="project" value="TreeGrafter"/>
</dbReference>
<dbReference type="GO" id="GO:0009297">
    <property type="term" value="P:pilus assembly"/>
    <property type="evidence" value="ECO:0007669"/>
    <property type="project" value="InterPro"/>
</dbReference>
<sequence length="786" mass="85999">MPIRSYGYLHMCFTLSSCALLLTAMPAAGQALPPPPSASDAQAAWELHLEIIINQRSTQRVEKVTQQNGELLISREVLLELGLPREHVNHQDDIINISRLSGLEARYHSPSQRLYLEVPADWLPHQLHTNAPHSNTYPLQSSSGALLNYDAYISDTQHGATVASLGHEARLFGDAGTLTTSGIYREIVSGESGLEEGYRRFDTRWEYADQERMIQYAAGDVITRPLGWTNAVRLGGIQVSRNFALRPDLVTHPLPEFSGEAAVPTTLDLFIDGSRQSSMELTPGPFTVTNMPMVTGAGTATIVTTDSQGRQVSTNLPFYVSSELLQPGLTSFSISAGALRRHFGQRDFAYGGAAAAGSYRRGISNLFTIELQSEASDDLTTVGAGGTFGLWRLGTLETAYRQSYSEGVTGEAYTAGYRYRSRRFNVGVRHQVEQADFMDLANSTHRAANDRTQREVSQLTTGLSLGRMGSLAGGYFDIKTGDDSRTRLVNLSYNRSLWQRMHLSLSANREIGGDWNTLAQVTVPLNSSPGTLSASVRRDNDGDLTNRVQYAHTPPLQGGWGWNLAYEQRETDSDYRQADVTWRGTSTELRGGIFGSGNNDVRFANARGSLVRMDNQWFATNYIRDGFVVVSTDGQADVPVRFENQLVGHTRGSGHLLVPWARAYYAGKYEIDPLVLPAHLDVPTVEQRVAVNAGSGYLLRFPVERVIAATLTIVDRQGEPLPLGSRVVTGSGATALVGWDGLTYLEGLQSNNQLQVTLPDGSACVLSLSIDTQIDDIQQLGPQSCL</sequence>
<dbReference type="PANTHER" id="PTHR30451:SF5">
    <property type="entry name" value="SLR0019 PROTEIN"/>
    <property type="match status" value="1"/>
</dbReference>
<evidence type="ECO:0000313" key="3">
    <source>
        <dbReference type="EMBL" id="NDL70364.1"/>
    </source>
</evidence>
<dbReference type="InterPro" id="IPR042186">
    <property type="entry name" value="FimD_plug_dom"/>
</dbReference>
<organism evidence="3 4">
    <name type="scientific">Vreelandella alkaliphila</name>
    <dbReference type="NCBI Taxonomy" id="272774"/>
    <lineage>
        <taxon>Bacteria</taxon>
        <taxon>Pseudomonadati</taxon>
        <taxon>Pseudomonadota</taxon>
        <taxon>Gammaproteobacteria</taxon>
        <taxon>Oceanospirillales</taxon>
        <taxon>Halomonadaceae</taxon>
        <taxon>Vreelandella</taxon>
    </lineage>
</organism>
<name>A0A7C9JS83_9GAMM</name>
<dbReference type="InterPro" id="IPR043142">
    <property type="entry name" value="PapC-like_C_sf"/>
</dbReference>
<keyword evidence="1" id="KW-0732">Signal</keyword>
<feature type="chain" id="PRO_5028898350" evidence="1">
    <location>
        <begin position="20"/>
        <end position="786"/>
    </location>
</feature>
<comment type="caution">
    <text evidence="3">The sequence shown here is derived from an EMBL/GenBank/DDBJ whole genome shotgun (WGS) entry which is preliminary data.</text>
</comment>
<feature type="domain" description="PapC-like C-terminal" evidence="2">
    <location>
        <begin position="711"/>
        <end position="770"/>
    </location>
</feature>
<reference evidence="3 4" key="1">
    <citation type="submission" date="2020-01" db="EMBL/GenBank/DDBJ databases">
        <title>Whole genome sequencing of Halomonas alkaliphila strain LS44.</title>
        <authorList>
            <person name="Kumar S."/>
            <person name="Paul D."/>
            <person name="Shouche Y."/>
            <person name="Suryavanshi M.V."/>
        </authorList>
    </citation>
    <scope>NUCLEOTIDE SEQUENCE [LARGE SCALE GENOMIC DNA]</scope>
    <source>
        <strain evidence="3 4">LS44</strain>
    </source>
</reference>
<dbReference type="Gene3D" id="2.60.40.2610">
    <property type="entry name" value="Outer membrane usher protein FimD, plug domain"/>
    <property type="match status" value="1"/>
</dbReference>
<proteinExistence type="predicted"/>
<dbReference type="RefSeq" id="WP_162218256.1">
    <property type="nucleotide sequence ID" value="NZ_JAAEHK010000008.1"/>
</dbReference>
<dbReference type="PANTHER" id="PTHR30451">
    <property type="entry name" value="OUTER MEMBRANE USHER PROTEIN"/>
    <property type="match status" value="1"/>
</dbReference>
<dbReference type="AlphaFoldDB" id="A0A7C9JS83"/>
<dbReference type="Pfam" id="PF13953">
    <property type="entry name" value="PapC_C"/>
    <property type="match status" value="1"/>
</dbReference>
<dbReference type="Proteomes" id="UP000480312">
    <property type="component" value="Unassembled WGS sequence"/>
</dbReference>
<dbReference type="EMBL" id="JAAEHK010000008">
    <property type="protein sequence ID" value="NDL70364.1"/>
    <property type="molecule type" value="Genomic_DNA"/>
</dbReference>
<feature type="signal peptide" evidence="1">
    <location>
        <begin position="1"/>
        <end position="19"/>
    </location>
</feature>
<dbReference type="InterPro" id="IPR025949">
    <property type="entry name" value="PapC-like_C"/>
</dbReference>
<protein>
    <submittedName>
        <fullName evidence="3">Fimbrial biogenesis outer membrane usher protein</fullName>
    </submittedName>
</protein>
<evidence type="ECO:0000313" key="4">
    <source>
        <dbReference type="Proteomes" id="UP000480312"/>
    </source>
</evidence>
<dbReference type="GO" id="GO:0015473">
    <property type="term" value="F:fimbrial usher porin activity"/>
    <property type="evidence" value="ECO:0007669"/>
    <property type="project" value="InterPro"/>
</dbReference>
<dbReference type="Gene3D" id="2.60.40.3110">
    <property type="match status" value="1"/>
</dbReference>
<dbReference type="Pfam" id="PF00577">
    <property type="entry name" value="Usher"/>
    <property type="match status" value="1"/>
</dbReference>
<dbReference type="Gene3D" id="2.60.40.2070">
    <property type="match status" value="1"/>
</dbReference>